<keyword evidence="2" id="KW-1185">Reference proteome</keyword>
<organism evidence="1 2">
    <name type="scientific">Ureibacillus thermophilus</name>
    <dbReference type="NCBI Taxonomy" id="367743"/>
    <lineage>
        <taxon>Bacteria</taxon>
        <taxon>Bacillati</taxon>
        <taxon>Bacillota</taxon>
        <taxon>Bacilli</taxon>
        <taxon>Bacillales</taxon>
        <taxon>Caryophanaceae</taxon>
        <taxon>Ureibacillus</taxon>
    </lineage>
</organism>
<reference evidence="1 2" key="1">
    <citation type="submission" date="2019-02" db="EMBL/GenBank/DDBJ databases">
        <title>Ureibacillus thermophilus.</title>
        <authorList>
            <person name="Sunny J.S."/>
            <person name="Natarajan A."/>
            <person name="Saleena L.M."/>
        </authorList>
    </citation>
    <scope>NUCLEOTIDE SEQUENCE [LARGE SCALE GENOMIC DNA]</scope>
    <source>
        <strain evidence="1 2">LM102</strain>
    </source>
</reference>
<evidence type="ECO:0000313" key="2">
    <source>
        <dbReference type="Proteomes" id="UP000291151"/>
    </source>
</evidence>
<dbReference type="RefSeq" id="WP_208651140.1">
    <property type="nucleotide sequence ID" value="NZ_CP036528.1"/>
</dbReference>
<gene>
    <name evidence="1" type="ORF">DKZ56_02445</name>
</gene>
<proteinExistence type="predicted"/>
<sequence>MKKSVAIIVDGQFLLHRLKDALGLSKYPDATVIKKFLYNLIIEEEEIYRIFFYQGEPSKQKSTKPISKEEIEFKDSETAIFFSNLLNDLAKQELIAVRVGETQFRGWKL</sequence>
<evidence type="ECO:0000313" key="1">
    <source>
        <dbReference type="EMBL" id="QBK24832.1"/>
    </source>
</evidence>
<dbReference type="AlphaFoldDB" id="A0A4P6UTH3"/>
<dbReference type="KEGG" id="uth:DKZ56_02445"/>
<dbReference type="Proteomes" id="UP000291151">
    <property type="component" value="Chromosome"/>
</dbReference>
<name>A0A4P6UTH3_9BACL</name>
<dbReference type="EMBL" id="CP036528">
    <property type="protein sequence ID" value="QBK24832.1"/>
    <property type="molecule type" value="Genomic_DNA"/>
</dbReference>
<protein>
    <recommendedName>
        <fullName evidence="3">NYN domain-containing protein</fullName>
    </recommendedName>
</protein>
<evidence type="ECO:0008006" key="3">
    <source>
        <dbReference type="Google" id="ProtNLM"/>
    </source>
</evidence>
<accession>A0A4P6UTH3</accession>